<dbReference type="OrthoDB" id="6154001at2759"/>
<name>F6RDE0_CIOIN</name>
<evidence type="ECO:0000313" key="2">
    <source>
        <dbReference type="Proteomes" id="UP000008144"/>
    </source>
</evidence>
<organism evidence="1 2">
    <name type="scientific">Ciona intestinalis</name>
    <name type="common">Transparent sea squirt</name>
    <name type="synonym">Ascidia intestinalis</name>
    <dbReference type="NCBI Taxonomy" id="7719"/>
    <lineage>
        <taxon>Eukaryota</taxon>
        <taxon>Metazoa</taxon>
        <taxon>Chordata</taxon>
        <taxon>Tunicata</taxon>
        <taxon>Ascidiacea</taxon>
        <taxon>Phlebobranchia</taxon>
        <taxon>Cionidae</taxon>
        <taxon>Ciona</taxon>
    </lineage>
</organism>
<dbReference type="AlphaFoldDB" id="F6RDE0"/>
<dbReference type="OMA" id="KHHFTHA"/>
<reference evidence="2" key="1">
    <citation type="journal article" date="2002" name="Science">
        <title>The draft genome of Ciona intestinalis: insights into chordate and vertebrate origins.</title>
        <authorList>
            <person name="Dehal P."/>
            <person name="Satou Y."/>
            <person name="Campbell R.K."/>
            <person name="Chapman J."/>
            <person name="Degnan B."/>
            <person name="De Tomaso A."/>
            <person name="Davidson B."/>
            <person name="Di Gregorio A."/>
            <person name="Gelpke M."/>
            <person name="Goodstein D.M."/>
            <person name="Harafuji N."/>
            <person name="Hastings K.E."/>
            <person name="Ho I."/>
            <person name="Hotta K."/>
            <person name="Huang W."/>
            <person name="Kawashima T."/>
            <person name="Lemaire P."/>
            <person name="Martinez D."/>
            <person name="Meinertzhagen I.A."/>
            <person name="Necula S."/>
            <person name="Nonaka M."/>
            <person name="Putnam N."/>
            <person name="Rash S."/>
            <person name="Saiga H."/>
            <person name="Satake M."/>
            <person name="Terry A."/>
            <person name="Yamada L."/>
            <person name="Wang H.G."/>
            <person name="Awazu S."/>
            <person name="Azumi K."/>
            <person name="Boore J."/>
            <person name="Branno M."/>
            <person name="Chin-Bow S."/>
            <person name="DeSantis R."/>
            <person name="Doyle S."/>
            <person name="Francino P."/>
            <person name="Keys D.N."/>
            <person name="Haga S."/>
            <person name="Hayashi H."/>
            <person name="Hino K."/>
            <person name="Imai K.S."/>
            <person name="Inaba K."/>
            <person name="Kano S."/>
            <person name="Kobayashi K."/>
            <person name="Kobayashi M."/>
            <person name="Lee B.I."/>
            <person name="Makabe K.W."/>
            <person name="Manohar C."/>
            <person name="Matassi G."/>
            <person name="Medina M."/>
            <person name="Mochizuki Y."/>
            <person name="Mount S."/>
            <person name="Morishita T."/>
            <person name="Miura S."/>
            <person name="Nakayama A."/>
            <person name="Nishizaka S."/>
            <person name="Nomoto H."/>
            <person name="Ohta F."/>
            <person name="Oishi K."/>
            <person name="Rigoutsos I."/>
            <person name="Sano M."/>
            <person name="Sasaki A."/>
            <person name="Sasakura Y."/>
            <person name="Shoguchi E."/>
            <person name="Shin-i T."/>
            <person name="Spagnuolo A."/>
            <person name="Stainier D."/>
            <person name="Suzuki M.M."/>
            <person name="Tassy O."/>
            <person name="Takatori N."/>
            <person name="Tokuoka M."/>
            <person name="Yagi K."/>
            <person name="Yoshizaki F."/>
            <person name="Wada S."/>
            <person name="Zhang C."/>
            <person name="Hyatt P.D."/>
            <person name="Larimer F."/>
            <person name="Detter C."/>
            <person name="Doggett N."/>
            <person name="Glavina T."/>
            <person name="Hawkins T."/>
            <person name="Richardson P."/>
            <person name="Lucas S."/>
            <person name="Kohara Y."/>
            <person name="Levine M."/>
            <person name="Satoh N."/>
            <person name="Rokhsar D.S."/>
        </authorList>
    </citation>
    <scope>NUCLEOTIDE SEQUENCE [LARGE SCALE GENOMIC DNA]</scope>
</reference>
<dbReference type="HOGENOM" id="CLU_1098197_0_0_1"/>
<dbReference type="GeneTree" id="ENSGT00530000067947"/>
<dbReference type="STRING" id="7719.ENSCINP00000025493"/>
<dbReference type="RefSeq" id="XP_002125278.1">
    <property type="nucleotide sequence ID" value="XM_002125242.5"/>
</dbReference>
<accession>A0A1W2W5Y2</accession>
<sequence>MDFQDAEKTNCSSIDVIKSVSKKWKFYFEIRRREDGFDPSPSYIPRRLFPNLLPRPMLMQAPQDVSLKHHFTHAQVRCALANIQSYQPHVASPRTSARGEKINRNIKRMLKQMHVEHPMWHANQHDDKRITRQHSLRKVGVRGKGSEKALKKSMPVLLRASPPYLNDTEKQRLLDSTCEIILGTERIGKPTESYMEIGNTKLQSHNNPTPLQYNFTVPIHRRYVEAPPRIIKDSTLIHKGRSVYVYDQHGRRNKVVVKKDPISNTA</sequence>
<dbReference type="InParanoid" id="F6RDE0"/>
<dbReference type="KEGG" id="cin:100176061"/>
<gene>
    <name evidence="1" type="primary">LOC100176061</name>
</gene>
<proteinExistence type="predicted"/>
<dbReference type="GeneID" id="100176061"/>
<dbReference type="Proteomes" id="UP000008144">
    <property type="component" value="Chromosome 10"/>
</dbReference>
<accession>F6RDE0</accession>
<dbReference type="Ensembl" id="ENSCINT00000025739.2">
    <property type="protein sequence ID" value="ENSCINP00000025493.2"/>
    <property type="gene ID" value="ENSCING00000014003.2"/>
</dbReference>
<reference evidence="1" key="3">
    <citation type="submission" date="2025-08" db="UniProtKB">
        <authorList>
            <consortium name="Ensembl"/>
        </authorList>
    </citation>
    <scope>IDENTIFICATION</scope>
</reference>
<keyword evidence="2" id="KW-1185">Reference proteome</keyword>
<reference evidence="1" key="2">
    <citation type="journal article" date="2008" name="Genome Biol.">
        <title>Improved genome assembly and evidence-based global gene model set for the chordate Ciona intestinalis: new insight into intron and operon populations.</title>
        <authorList>
            <person name="Satou Y."/>
            <person name="Mineta K."/>
            <person name="Ogasawara M."/>
            <person name="Sasakura Y."/>
            <person name="Shoguchi E."/>
            <person name="Ueno K."/>
            <person name="Yamada L."/>
            <person name="Matsumoto J."/>
            <person name="Wasserscheid J."/>
            <person name="Dewar K."/>
            <person name="Wiley G.B."/>
            <person name="Macmil S.L."/>
            <person name="Roe B.A."/>
            <person name="Zeller R.W."/>
            <person name="Hastings K.E."/>
            <person name="Lemaire P."/>
            <person name="Lindquist E."/>
            <person name="Endo T."/>
            <person name="Hotta K."/>
            <person name="Inaba K."/>
        </authorList>
    </citation>
    <scope>NUCLEOTIDE SEQUENCE [LARGE SCALE GENOMIC DNA]</scope>
    <source>
        <strain evidence="1">wild type</strain>
    </source>
</reference>
<reference evidence="1" key="4">
    <citation type="submission" date="2025-09" db="UniProtKB">
        <authorList>
            <consortium name="Ensembl"/>
        </authorList>
    </citation>
    <scope>IDENTIFICATION</scope>
</reference>
<protein>
    <submittedName>
        <fullName evidence="1">Uncharacterized LOC100176061</fullName>
    </submittedName>
</protein>
<dbReference type="EMBL" id="EAAA01000514">
    <property type="status" value="NOT_ANNOTATED_CDS"/>
    <property type="molecule type" value="Genomic_DNA"/>
</dbReference>
<evidence type="ECO:0000313" key="1">
    <source>
        <dbReference type="Ensembl" id="ENSCINP00000025493.2"/>
    </source>
</evidence>